<accession>A0A7G9A4C6</accession>
<organism evidence="2">
    <name type="scientific">Bacteriophage sp</name>
    <dbReference type="NCBI Taxonomy" id="38018"/>
    <lineage>
        <taxon>Viruses</taxon>
    </lineage>
</organism>
<protein>
    <recommendedName>
        <fullName evidence="3">Tail fiber protein</fullName>
    </recommendedName>
</protein>
<reference evidence="2" key="1">
    <citation type="submission" date="2020-07" db="EMBL/GenBank/DDBJ databases">
        <title>Dissolved microcystin release linked to lysis of a Microcystis spp. bloom in Lake Erie (USA) attributed to a novel cyanophage.</title>
        <authorList>
            <person name="McKindles K.M."/>
            <person name="Manes M.A."/>
            <person name="DeMarco J.R."/>
            <person name="McClure A."/>
            <person name="McKay R.M."/>
            <person name="Davis T.W."/>
            <person name="Bullerjahn G.S."/>
        </authorList>
    </citation>
    <scope>NUCLEOTIDE SEQUENCE</scope>
</reference>
<feature type="region of interest" description="Disordered" evidence="1">
    <location>
        <begin position="1"/>
        <end position="23"/>
    </location>
</feature>
<evidence type="ECO:0000256" key="1">
    <source>
        <dbReference type="SAM" id="MobiDB-lite"/>
    </source>
</evidence>
<dbReference type="EMBL" id="MT840186">
    <property type="protein sequence ID" value="QNL31599.1"/>
    <property type="molecule type" value="Genomic_DNA"/>
</dbReference>
<name>A0A7G9A4C6_9VIRU</name>
<sequence>MPRFENNLTFGPNSTAKVSNPQSADDAVNLGFMEDYFTGLNEKTAVLASSSGNINLAAPGSTIGGVTMPLNGRFLAHNQTNNTQNGIYIWNGDFVPATRSSDANTSTELNNATVYVPDSTGTTIGATYRQITRNPVIGTDPIIWTIYGNSVPDATTTTPGRVALATSTNINNNTDTSKVITVEALLGSTVIKRQAKATIGNGIDSTFPISHPFNTFDVGVIARRTAGDRADVYPDITRPTTGSITVTFSYVPSVGEFTVLLEAY</sequence>
<evidence type="ECO:0008006" key="3">
    <source>
        <dbReference type="Google" id="ProtNLM"/>
    </source>
</evidence>
<evidence type="ECO:0000313" key="2">
    <source>
        <dbReference type="EMBL" id="QNL31599.1"/>
    </source>
</evidence>
<proteinExistence type="predicted"/>